<dbReference type="AlphaFoldDB" id="A0A6S6TA11"/>
<dbReference type="EMBL" id="CACVAQ010000184">
    <property type="protein sequence ID" value="CAA6812220.1"/>
    <property type="molecule type" value="Genomic_DNA"/>
</dbReference>
<reference evidence="1" key="1">
    <citation type="submission" date="2020-01" db="EMBL/GenBank/DDBJ databases">
        <authorList>
            <person name="Meier V. D."/>
            <person name="Meier V D."/>
        </authorList>
    </citation>
    <scope>NUCLEOTIDE SEQUENCE</scope>
    <source>
        <strain evidence="1">HLG_WM_MAG_10</strain>
    </source>
</reference>
<name>A0A6S6TA11_9BACT</name>
<accession>A0A6S6TA11</accession>
<sequence>MGFVFFDKKTKPSRSSVAKFNEVLILKGKKNKKMKYLFLLVMSLFLISCGNNSAVESTENEGWKLSTDAVNLYQVVGEKHDTAMLLMANIEGVRNKLRLELKEMPLDSLRKDSILTLLTALKKADDGMMNWMHEFKNTELNEEEYKAMSEAAILAYLKEEEQKIEKVHVDMVESIKGGKAFLE</sequence>
<evidence type="ECO:0000313" key="1">
    <source>
        <dbReference type="EMBL" id="CAA6812220.1"/>
    </source>
</evidence>
<organism evidence="1">
    <name type="scientific">uncultured Aureispira sp</name>
    <dbReference type="NCBI Taxonomy" id="1331704"/>
    <lineage>
        <taxon>Bacteria</taxon>
        <taxon>Pseudomonadati</taxon>
        <taxon>Bacteroidota</taxon>
        <taxon>Saprospiria</taxon>
        <taxon>Saprospirales</taxon>
        <taxon>Saprospiraceae</taxon>
        <taxon>Aureispira</taxon>
        <taxon>environmental samples</taxon>
    </lineage>
</organism>
<gene>
    <name evidence="1" type="ORF">HELGO_WM38696</name>
</gene>
<proteinExistence type="predicted"/>
<protein>
    <recommendedName>
        <fullName evidence="2">Viral A-type inclusion protein</fullName>
    </recommendedName>
</protein>
<evidence type="ECO:0008006" key="2">
    <source>
        <dbReference type="Google" id="ProtNLM"/>
    </source>
</evidence>